<feature type="active site" description="Charge relay system" evidence="5">
    <location>
        <position position="202"/>
    </location>
</feature>
<dbReference type="PRINTS" id="PR00723">
    <property type="entry name" value="SUBTILISIN"/>
</dbReference>
<dbReference type="GO" id="GO:0006508">
    <property type="term" value="P:proteolysis"/>
    <property type="evidence" value="ECO:0007669"/>
    <property type="project" value="UniProtKB-KW"/>
</dbReference>
<dbReference type="PANTHER" id="PTHR43806:SF7">
    <property type="entry name" value="MEMBRANE-BOUND TRANSCRIPTION FACTOR SITE-1 PROTEASE"/>
    <property type="match status" value="1"/>
</dbReference>
<sequence>MALLGFSPGGVQLPNSTPSGKPNSSEPVVDGSDGICHSHDYDQGQGDWDELESEHRCPALVALAVILMEIYFVTPFNTLAKNHGIELIYEPSGRVSLADALLVFYGEEEDEIEGCRSQIPEDYEDGNLLDNNMMRPRIYDEVVRPLEAHLTHGFSQIPLEGLDKTQKYVEWRSNYDNVYEKFITSCISSSPSPSAVKIAILDTGIDRDNVAFEAREENIKGRFNWHNEEFKKRVPDRNGHGTFNASLLLDYAPDADLYIAKIVDKENARPSAHIVTKAIDFAVREWKVDIISMSFGWPTRDFEGYEELEAAIEMPNPVESSCSQPLPIAAGGKAGPILPAAPIPTASPDDISLATVGESVESAWPQSLCDDNFNPLCLVGKSGTSCAIPIAAGIAAFLLQYARLHLSQKNALALKQRDRMMAVLKRIAERGPGYKPRDDYYYIELSLNADNLFGKGKALIDLEIADILTN</sequence>
<reference evidence="9" key="1">
    <citation type="submission" date="2020-03" db="EMBL/GenBank/DDBJ databases">
        <title>Draft Genome Sequence of Cylindrodendrum hubeiense.</title>
        <authorList>
            <person name="Buettner E."/>
            <person name="Kellner H."/>
        </authorList>
    </citation>
    <scope>NUCLEOTIDE SEQUENCE</scope>
    <source>
        <strain evidence="9">IHI 201604</strain>
    </source>
</reference>
<feature type="region of interest" description="Disordered" evidence="7">
    <location>
        <begin position="1"/>
        <end position="49"/>
    </location>
</feature>
<evidence type="ECO:0000313" key="10">
    <source>
        <dbReference type="Proteomes" id="UP000722485"/>
    </source>
</evidence>
<feature type="active site" description="Charge relay system" evidence="5">
    <location>
        <position position="240"/>
    </location>
</feature>
<dbReference type="AlphaFoldDB" id="A0A9P5H7Y6"/>
<evidence type="ECO:0000259" key="8">
    <source>
        <dbReference type="Pfam" id="PF00082"/>
    </source>
</evidence>
<proteinExistence type="inferred from homology"/>
<dbReference type="PROSITE" id="PS00138">
    <property type="entry name" value="SUBTILASE_SER"/>
    <property type="match status" value="1"/>
</dbReference>
<keyword evidence="4 5" id="KW-0720">Serine protease</keyword>
<dbReference type="InterPro" id="IPR023828">
    <property type="entry name" value="Peptidase_S8_Ser-AS"/>
</dbReference>
<organism evidence="9 10">
    <name type="scientific">Cylindrodendrum hubeiense</name>
    <dbReference type="NCBI Taxonomy" id="595255"/>
    <lineage>
        <taxon>Eukaryota</taxon>
        <taxon>Fungi</taxon>
        <taxon>Dikarya</taxon>
        <taxon>Ascomycota</taxon>
        <taxon>Pezizomycotina</taxon>
        <taxon>Sordariomycetes</taxon>
        <taxon>Hypocreomycetidae</taxon>
        <taxon>Hypocreales</taxon>
        <taxon>Nectriaceae</taxon>
        <taxon>Cylindrodendrum</taxon>
    </lineage>
</organism>
<evidence type="ECO:0000256" key="5">
    <source>
        <dbReference type="PROSITE-ProRule" id="PRU01240"/>
    </source>
</evidence>
<dbReference type="Gene3D" id="3.40.50.200">
    <property type="entry name" value="Peptidase S8/S53 domain"/>
    <property type="match status" value="1"/>
</dbReference>
<dbReference type="SUPFAM" id="SSF52743">
    <property type="entry name" value="Subtilisin-like"/>
    <property type="match status" value="1"/>
</dbReference>
<dbReference type="InterPro" id="IPR015500">
    <property type="entry name" value="Peptidase_S8_subtilisin-rel"/>
</dbReference>
<keyword evidence="10" id="KW-1185">Reference proteome</keyword>
<dbReference type="InterPro" id="IPR036852">
    <property type="entry name" value="Peptidase_S8/S53_dom_sf"/>
</dbReference>
<evidence type="ECO:0000256" key="1">
    <source>
        <dbReference type="ARBA" id="ARBA00011073"/>
    </source>
</evidence>
<feature type="compositionally biased region" description="Polar residues" evidence="7">
    <location>
        <begin position="13"/>
        <end position="26"/>
    </location>
</feature>
<comment type="similarity">
    <text evidence="1 5 6">Belongs to the peptidase S8 family.</text>
</comment>
<dbReference type="Proteomes" id="UP000722485">
    <property type="component" value="Unassembled WGS sequence"/>
</dbReference>
<gene>
    <name evidence="9" type="ORF">G7Z17_g6988</name>
</gene>
<evidence type="ECO:0000256" key="7">
    <source>
        <dbReference type="SAM" id="MobiDB-lite"/>
    </source>
</evidence>
<evidence type="ECO:0000313" key="9">
    <source>
        <dbReference type="EMBL" id="KAF7548546.1"/>
    </source>
</evidence>
<dbReference type="PROSITE" id="PS51892">
    <property type="entry name" value="SUBTILASE"/>
    <property type="match status" value="1"/>
</dbReference>
<dbReference type="InterPro" id="IPR023827">
    <property type="entry name" value="Peptidase_S8_Asp-AS"/>
</dbReference>
<dbReference type="EMBL" id="JAANBB010000145">
    <property type="protein sequence ID" value="KAF7548546.1"/>
    <property type="molecule type" value="Genomic_DNA"/>
</dbReference>
<dbReference type="PROSITE" id="PS00136">
    <property type="entry name" value="SUBTILASE_ASP"/>
    <property type="match status" value="1"/>
</dbReference>
<dbReference type="InterPro" id="IPR050131">
    <property type="entry name" value="Peptidase_S8_subtilisin-like"/>
</dbReference>
<comment type="caution">
    <text evidence="9">The sequence shown here is derived from an EMBL/GenBank/DDBJ whole genome shotgun (WGS) entry which is preliminary data.</text>
</comment>
<dbReference type="PANTHER" id="PTHR43806">
    <property type="entry name" value="PEPTIDASE S8"/>
    <property type="match status" value="1"/>
</dbReference>
<name>A0A9P5H7Y6_9HYPO</name>
<protein>
    <recommendedName>
        <fullName evidence="8">Peptidase S8/S53 domain-containing protein</fullName>
    </recommendedName>
</protein>
<dbReference type="Pfam" id="PF00082">
    <property type="entry name" value="Peptidase_S8"/>
    <property type="match status" value="1"/>
</dbReference>
<dbReference type="OrthoDB" id="206201at2759"/>
<accession>A0A9P5H7Y6</accession>
<evidence type="ECO:0000256" key="4">
    <source>
        <dbReference type="ARBA" id="ARBA00022825"/>
    </source>
</evidence>
<feature type="domain" description="Peptidase S8/S53" evidence="8">
    <location>
        <begin position="195"/>
        <end position="312"/>
    </location>
</feature>
<evidence type="ECO:0000256" key="3">
    <source>
        <dbReference type="ARBA" id="ARBA00022801"/>
    </source>
</evidence>
<evidence type="ECO:0000256" key="6">
    <source>
        <dbReference type="RuleBase" id="RU003355"/>
    </source>
</evidence>
<dbReference type="GO" id="GO:0005794">
    <property type="term" value="C:Golgi apparatus"/>
    <property type="evidence" value="ECO:0007669"/>
    <property type="project" value="TreeGrafter"/>
</dbReference>
<feature type="active site" description="Charge relay system" evidence="5">
    <location>
        <position position="385"/>
    </location>
</feature>
<dbReference type="InterPro" id="IPR000209">
    <property type="entry name" value="Peptidase_S8/S53_dom"/>
</dbReference>
<dbReference type="CDD" id="cd00306">
    <property type="entry name" value="Peptidases_S8_S53"/>
    <property type="match status" value="1"/>
</dbReference>
<evidence type="ECO:0000256" key="2">
    <source>
        <dbReference type="ARBA" id="ARBA00022670"/>
    </source>
</evidence>
<dbReference type="GO" id="GO:0004252">
    <property type="term" value="F:serine-type endopeptidase activity"/>
    <property type="evidence" value="ECO:0007669"/>
    <property type="project" value="UniProtKB-UniRule"/>
</dbReference>
<keyword evidence="3 5" id="KW-0378">Hydrolase</keyword>
<keyword evidence="2 5" id="KW-0645">Protease</keyword>